<sequence length="303" mass="34875">MKATPLPIRSLSDLFRLLDLGKPQHPLIALLKHQALPPLMLATETKFVSDLYVILLKKEVRFKLKYGQNYYDFDDGLMAFMAPGQVISLENEEGNPVEGWLLAFHPDFIQPYPLGKKIKELGFFSYAVYEALHLSEAEKDMLRELMVQIEREYLSPIDQFSQDVIVSQLELLLNYANRFYNRQFLTRKKVNHDLLTRLEAALESYFSSPQLPQLGLPSVQYLAQQLHVSPNYLSDLLRTLTGKNTQQCIHEKLIEKAKDQLATTTRSISEVAYALGFEHPQSFSKLFKTKTNLSPLEFRASFN</sequence>
<gene>
    <name evidence="5" type="ORF">MTP16_23935</name>
</gene>
<name>A0ABY4BB64_9BACT</name>
<dbReference type="Proteomes" id="UP000831390">
    <property type="component" value="Plasmid unnamed1"/>
</dbReference>
<dbReference type="RefSeq" id="WP_243520251.1">
    <property type="nucleotide sequence ID" value="NZ_CP094535.1"/>
</dbReference>
<dbReference type="InterPro" id="IPR009057">
    <property type="entry name" value="Homeodomain-like_sf"/>
</dbReference>
<dbReference type="Gene3D" id="1.10.10.60">
    <property type="entry name" value="Homeodomain-like"/>
    <property type="match status" value="1"/>
</dbReference>
<dbReference type="InterPro" id="IPR018060">
    <property type="entry name" value="HTH_AraC"/>
</dbReference>
<evidence type="ECO:0000256" key="1">
    <source>
        <dbReference type="ARBA" id="ARBA00023015"/>
    </source>
</evidence>
<dbReference type="SUPFAM" id="SSF46689">
    <property type="entry name" value="Homeodomain-like"/>
    <property type="match status" value="1"/>
</dbReference>
<dbReference type="PROSITE" id="PS01124">
    <property type="entry name" value="HTH_ARAC_FAMILY_2"/>
    <property type="match status" value="1"/>
</dbReference>
<reference evidence="5 6" key="1">
    <citation type="submission" date="2022-03" db="EMBL/GenBank/DDBJ databases">
        <title>Hymenobactersp. isolated from the air.</title>
        <authorList>
            <person name="Won M."/>
            <person name="Kwon S.-W."/>
        </authorList>
    </citation>
    <scope>NUCLEOTIDE SEQUENCE [LARGE SCALE GENOMIC DNA]</scope>
    <source>
        <strain evidence="5 6">KACC 22596</strain>
        <plasmid evidence="5 6">unnamed1</plasmid>
    </source>
</reference>
<protein>
    <submittedName>
        <fullName evidence="5">Helix-turn-helix domain-containing protein</fullName>
    </submittedName>
</protein>
<proteinExistence type="predicted"/>
<evidence type="ECO:0000313" key="6">
    <source>
        <dbReference type="Proteomes" id="UP000831390"/>
    </source>
</evidence>
<evidence type="ECO:0000256" key="2">
    <source>
        <dbReference type="ARBA" id="ARBA00023125"/>
    </source>
</evidence>
<feature type="domain" description="HTH araC/xylS-type" evidence="4">
    <location>
        <begin position="196"/>
        <end position="301"/>
    </location>
</feature>
<keyword evidence="6" id="KW-1185">Reference proteome</keyword>
<keyword evidence="1" id="KW-0805">Transcription regulation</keyword>
<keyword evidence="3" id="KW-0804">Transcription</keyword>
<dbReference type="EMBL" id="CP094535">
    <property type="protein sequence ID" value="UOE36411.1"/>
    <property type="molecule type" value="Genomic_DNA"/>
</dbReference>
<evidence type="ECO:0000313" key="5">
    <source>
        <dbReference type="EMBL" id="UOE36411.1"/>
    </source>
</evidence>
<dbReference type="PANTHER" id="PTHR43280">
    <property type="entry name" value="ARAC-FAMILY TRANSCRIPTIONAL REGULATOR"/>
    <property type="match status" value="1"/>
</dbReference>
<accession>A0ABY4BB64</accession>
<evidence type="ECO:0000256" key="3">
    <source>
        <dbReference type="ARBA" id="ARBA00023163"/>
    </source>
</evidence>
<dbReference type="Pfam" id="PF12833">
    <property type="entry name" value="HTH_18"/>
    <property type="match status" value="1"/>
</dbReference>
<dbReference type="PANTHER" id="PTHR43280:SF32">
    <property type="entry name" value="TRANSCRIPTIONAL REGULATORY PROTEIN"/>
    <property type="match status" value="1"/>
</dbReference>
<dbReference type="SMART" id="SM00342">
    <property type="entry name" value="HTH_ARAC"/>
    <property type="match status" value="1"/>
</dbReference>
<keyword evidence="5" id="KW-0614">Plasmid</keyword>
<keyword evidence="2" id="KW-0238">DNA-binding</keyword>
<geneLocation type="plasmid" evidence="5 6">
    <name>unnamed1</name>
</geneLocation>
<evidence type="ECO:0000259" key="4">
    <source>
        <dbReference type="PROSITE" id="PS01124"/>
    </source>
</evidence>
<organism evidence="5 6">
    <name type="scientific">Hymenobacter monticola</name>
    <dbReference type="NCBI Taxonomy" id="1705399"/>
    <lineage>
        <taxon>Bacteria</taxon>
        <taxon>Pseudomonadati</taxon>
        <taxon>Bacteroidota</taxon>
        <taxon>Cytophagia</taxon>
        <taxon>Cytophagales</taxon>
        <taxon>Hymenobacteraceae</taxon>
        <taxon>Hymenobacter</taxon>
    </lineage>
</organism>